<dbReference type="RefSeq" id="WP_179809823.1">
    <property type="nucleotide sequence ID" value="NZ_JACCHL010000001.1"/>
</dbReference>
<dbReference type="InterPro" id="IPR036259">
    <property type="entry name" value="MFS_trans_sf"/>
</dbReference>
<evidence type="ECO:0000256" key="5">
    <source>
        <dbReference type="ARBA" id="ARBA00022692"/>
    </source>
</evidence>
<protein>
    <submittedName>
        <fullName evidence="11">DHA1 family bicyclomycin/chloramphenicol resistance-like MFS transporter</fullName>
    </submittedName>
</protein>
<feature type="transmembrane region" description="Helical" evidence="9">
    <location>
        <begin position="21"/>
        <end position="41"/>
    </location>
</feature>
<evidence type="ECO:0000256" key="3">
    <source>
        <dbReference type="ARBA" id="ARBA00022448"/>
    </source>
</evidence>
<evidence type="ECO:0000259" key="10">
    <source>
        <dbReference type="PROSITE" id="PS50850"/>
    </source>
</evidence>
<feature type="region of interest" description="Disordered" evidence="8">
    <location>
        <begin position="208"/>
        <end position="230"/>
    </location>
</feature>
<feature type="transmembrane region" description="Helical" evidence="9">
    <location>
        <begin position="180"/>
        <end position="200"/>
    </location>
</feature>
<evidence type="ECO:0000256" key="4">
    <source>
        <dbReference type="ARBA" id="ARBA00022475"/>
    </source>
</evidence>
<evidence type="ECO:0000313" key="12">
    <source>
        <dbReference type="Proteomes" id="UP000584931"/>
    </source>
</evidence>
<feature type="transmembrane region" description="Helical" evidence="9">
    <location>
        <begin position="391"/>
        <end position="413"/>
    </location>
</feature>
<evidence type="ECO:0000256" key="6">
    <source>
        <dbReference type="ARBA" id="ARBA00022989"/>
    </source>
</evidence>
<dbReference type="Proteomes" id="UP000584931">
    <property type="component" value="Unassembled WGS sequence"/>
</dbReference>
<gene>
    <name evidence="11" type="ORF">HNR06_001930</name>
</gene>
<feature type="transmembrane region" description="Helical" evidence="9">
    <location>
        <begin position="330"/>
        <end position="357"/>
    </location>
</feature>
<dbReference type="EMBL" id="JACCHL010000001">
    <property type="protein sequence ID" value="NYH52341.1"/>
    <property type="molecule type" value="Genomic_DNA"/>
</dbReference>
<dbReference type="PANTHER" id="PTHR23502">
    <property type="entry name" value="MAJOR FACILITATOR SUPERFAMILY"/>
    <property type="match status" value="1"/>
</dbReference>
<comment type="subcellular location">
    <subcellularLocation>
        <location evidence="1">Cell membrane</location>
        <topology evidence="1">Multi-pass membrane protein</topology>
    </subcellularLocation>
</comment>
<keyword evidence="7 9" id="KW-0472">Membrane</keyword>
<dbReference type="SUPFAM" id="SSF103473">
    <property type="entry name" value="MFS general substrate transporter"/>
    <property type="match status" value="1"/>
</dbReference>
<feature type="domain" description="Major facilitator superfamily (MFS) profile" evidence="10">
    <location>
        <begin position="26"/>
        <end position="419"/>
    </location>
</feature>
<organism evidence="11 12">
    <name type="scientific">Nocardiopsis sinuspersici</name>
    <dbReference type="NCBI Taxonomy" id="501010"/>
    <lineage>
        <taxon>Bacteria</taxon>
        <taxon>Bacillati</taxon>
        <taxon>Actinomycetota</taxon>
        <taxon>Actinomycetes</taxon>
        <taxon>Streptosporangiales</taxon>
        <taxon>Nocardiopsidaceae</taxon>
        <taxon>Nocardiopsis</taxon>
    </lineage>
</organism>
<evidence type="ECO:0000256" key="8">
    <source>
        <dbReference type="SAM" id="MobiDB-lite"/>
    </source>
</evidence>
<name>A0A7Y9XAQ7_9ACTN</name>
<reference evidence="11 12" key="1">
    <citation type="submission" date="2020-07" db="EMBL/GenBank/DDBJ databases">
        <title>Sequencing the genomes of 1000 actinobacteria strains.</title>
        <authorList>
            <person name="Klenk H.-P."/>
        </authorList>
    </citation>
    <scope>NUCLEOTIDE SEQUENCE [LARGE SCALE GENOMIC DNA]</scope>
    <source>
        <strain evidence="11 12">DSM 45278</strain>
    </source>
</reference>
<evidence type="ECO:0000256" key="1">
    <source>
        <dbReference type="ARBA" id="ARBA00004651"/>
    </source>
</evidence>
<dbReference type="GO" id="GO:0042910">
    <property type="term" value="F:xenobiotic transmembrane transporter activity"/>
    <property type="evidence" value="ECO:0007669"/>
    <property type="project" value="InterPro"/>
</dbReference>
<comment type="similarity">
    <text evidence="2">Belongs to the major facilitator superfamily. Bcr/CmlA family.</text>
</comment>
<dbReference type="InterPro" id="IPR011701">
    <property type="entry name" value="MFS"/>
</dbReference>
<feature type="transmembrane region" description="Helical" evidence="9">
    <location>
        <begin position="150"/>
        <end position="174"/>
    </location>
</feature>
<dbReference type="GO" id="GO:0005886">
    <property type="term" value="C:plasma membrane"/>
    <property type="evidence" value="ECO:0007669"/>
    <property type="project" value="UniProtKB-SubCell"/>
</dbReference>
<dbReference type="Gene3D" id="1.20.1720.10">
    <property type="entry name" value="Multidrug resistance protein D"/>
    <property type="match status" value="1"/>
</dbReference>
<dbReference type="PROSITE" id="PS50850">
    <property type="entry name" value="MFS"/>
    <property type="match status" value="1"/>
</dbReference>
<evidence type="ECO:0000256" key="9">
    <source>
        <dbReference type="SAM" id="Phobius"/>
    </source>
</evidence>
<feature type="transmembrane region" description="Helical" evidence="9">
    <location>
        <begin position="61"/>
        <end position="80"/>
    </location>
</feature>
<feature type="transmembrane region" description="Helical" evidence="9">
    <location>
        <begin position="92"/>
        <end position="111"/>
    </location>
</feature>
<proteinExistence type="inferred from homology"/>
<keyword evidence="6 9" id="KW-1133">Transmembrane helix</keyword>
<comment type="caution">
    <text evidence="11">The sequence shown here is derived from an EMBL/GenBank/DDBJ whole genome shotgun (WGS) entry which is preliminary data.</text>
</comment>
<keyword evidence="4" id="KW-1003">Cell membrane</keyword>
<evidence type="ECO:0000256" key="7">
    <source>
        <dbReference type="ARBA" id="ARBA00023136"/>
    </source>
</evidence>
<dbReference type="GO" id="GO:1990961">
    <property type="term" value="P:xenobiotic detoxification by transmembrane export across the plasma membrane"/>
    <property type="evidence" value="ECO:0007669"/>
    <property type="project" value="InterPro"/>
</dbReference>
<feature type="transmembrane region" description="Helical" evidence="9">
    <location>
        <begin position="117"/>
        <end position="138"/>
    </location>
</feature>
<feature type="transmembrane region" description="Helical" evidence="9">
    <location>
        <begin position="303"/>
        <end position="324"/>
    </location>
</feature>
<evidence type="ECO:0000313" key="11">
    <source>
        <dbReference type="EMBL" id="NYH52341.1"/>
    </source>
</evidence>
<dbReference type="PRINTS" id="PR01036">
    <property type="entry name" value="TCRTETB"/>
</dbReference>
<evidence type="ECO:0000256" key="2">
    <source>
        <dbReference type="ARBA" id="ARBA00006236"/>
    </source>
</evidence>
<dbReference type="NCBIfam" id="TIGR00710">
    <property type="entry name" value="efflux_Bcr_CflA"/>
    <property type="match status" value="1"/>
</dbReference>
<feature type="transmembrane region" description="Helical" evidence="9">
    <location>
        <begin position="237"/>
        <end position="255"/>
    </location>
</feature>
<accession>A0A7Y9XAQ7</accession>
<feature type="transmembrane region" description="Helical" evidence="9">
    <location>
        <begin position="275"/>
        <end position="296"/>
    </location>
</feature>
<dbReference type="Pfam" id="PF07690">
    <property type="entry name" value="MFS_1"/>
    <property type="match status" value="1"/>
</dbReference>
<dbReference type="PANTHER" id="PTHR23502:SF132">
    <property type="entry name" value="POLYAMINE TRANSPORTER 2-RELATED"/>
    <property type="match status" value="1"/>
</dbReference>
<keyword evidence="3" id="KW-0813">Transport</keyword>
<dbReference type="InterPro" id="IPR004812">
    <property type="entry name" value="Efflux_drug-R_Bcr/CmlA"/>
</dbReference>
<dbReference type="InterPro" id="IPR020846">
    <property type="entry name" value="MFS_dom"/>
</dbReference>
<keyword evidence="5 9" id="KW-0812">Transmembrane</keyword>
<feature type="transmembrane region" description="Helical" evidence="9">
    <location>
        <begin position="364"/>
        <end position="385"/>
    </location>
</feature>
<dbReference type="AlphaFoldDB" id="A0A7Y9XAQ7"/>
<sequence length="423" mass="41662">MHDTARRHPREAPPDTGGTGRIGTGLLLVLGLLSAAAPLAMDLYLPAFPAMTEDLSASSTAIQATLTAFLVGLTAGHLVFGPLSDRFGRRWPLIAGAVLCVVAGAVAALAPTAGVLVAARLVQGLGGAAGMVIGRAIVSDLARGKAAARAFSLMMIVLGVAPVVGPVLGGLLLGPLGWRGLLGIVLALSVAMLAAVLLAVPESRPAAARSKARERSAEPGRSAARHSAPSGLGSRAFLAYALTFGFAFAVMMSYISASPFVYQAMMGLDAATYGAAFGANALALSAVSALSARLAATRSVRDLLGTGLVLSMAGCVGTGLLVATGAPAGWLALSMLVSVASIGLVMGNATALAMAAVPRAGGSASALMGALQFGLAAAVTPLVGLGGEHTAAPMAVVMLAAGALAIGAFLLAARPSEGACGRG</sequence>